<feature type="transmembrane region" description="Helical" evidence="8">
    <location>
        <begin position="103"/>
        <end position="121"/>
    </location>
</feature>
<evidence type="ECO:0000256" key="6">
    <source>
        <dbReference type="ARBA" id="ARBA00022989"/>
    </source>
</evidence>
<proteinExistence type="inferred from homology"/>
<feature type="transmembrane region" description="Helical" evidence="8">
    <location>
        <begin position="172"/>
        <end position="191"/>
    </location>
</feature>
<keyword evidence="3" id="KW-0813">Transport</keyword>
<evidence type="ECO:0000256" key="3">
    <source>
        <dbReference type="ARBA" id="ARBA00022448"/>
    </source>
</evidence>
<comment type="similarity">
    <text evidence="2">Belongs to the auxin efflux carrier (TC 2.A.69) family.</text>
</comment>
<evidence type="ECO:0000256" key="5">
    <source>
        <dbReference type="ARBA" id="ARBA00022692"/>
    </source>
</evidence>
<evidence type="ECO:0000313" key="10">
    <source>
        <dbReference type="Proteomes" id="UP000886817"/>
    </source>
</evidence>
<reference evidence="9" key="1">
    <citation type="journal article" date="2021" name="PeerJ">
        <title>Extensive microbial diversity within the chicken gut microbiome revealed by metagenomics and culture.</title>
        <authorList>
            <person name="Gilroy R."/>
            <person name="Ravi A."/>
            <person name="Getino M."/>
            <person name="Pursley I."/>
            <person name="Horton D.L."/>
            <person name="Alikhan N.F."/>
            <person name="Baker D."/>
            <person name="Gharbi K."/>
            <person name="Hall N."/>
            <person name="Watson M."/>
            <person name="Adriaenssens E.M."/>
            <person name="Foster-Nyarko E."/>
            <person name="Jarju S."/>
            <person name="Secka A."/>
            <person name="Antonio M."/>
            <person name="Oren A."/>
            <person name="Chaudhuri R.R."/>
            <person name="La Ragione R."/>
            <person name="Hildebrand F."/>
            <person name="Pallen M.J."/>
        </authorList>
    </citation>
    <scope>NUCLEOTIDE SEQUENCE</scope>
    <source>
        <strain evidence="9">ChiSjej1B19-8411</strain>
    </source>
</reference>
<protein>
    <submittedName>
        <fullName evidence="9">AEC family transporter</fullName>
    </submittedName>
</protein>
<feature type="transmembrane region" description="Helical" evidence="8">
    <location>
        <begin position="234"/>
        <end position="255"/>
    </location>
</feature>
<feature type="transmembrane region" description="Helical" evidence="8">
    <location>
        <begin position="6"/>
        <end position="24"/>
    </location>
</feature>
<dbReference type="AlphaFoldDB" id="A0A9D1WH91"/>
<dbReference type="InterPro" id="IPR038770">
    <property type="entry name" value="Na+/solute_symporter_sf"/>
</dbReference>
<evidence type="ECO:0000256" key="1">
    <source>
        <dbReference type="ARBA" id="ARBA00004651"/>
    </source>
</evidence>
<evidence type="ECO:0000256" key="7">
    <source>
        <dbReference type="ARBA" id="ARBA00023136"/>
    </source>
</evidence>
<dbReference type="Gene3D" id="1.20.1530.20">
    <property type="match status" value="2"/>
</dbReference>
<keyword evidence="5 8" id="KW-0812">Transmembrane</keyword>
<dbReference type="Proteomes" id="UP000886817">
    <property type="component" value="Unassembled WGS sequence"/>
</dbReference>
<evidence type="ECO:0000313" key="9">
    <source>
        <dbReference type="EMBL" id="HIX59131.1"/>
    </source>
</evidence>
<feature type="transmembrane region" description="Helical" evidence="8">
    <location>
        <begin position="127"/>
        <end position="146"/>
    </location>
</feature>
<comment type="caution">
    <text evidence="9">The sequence shown here is derived from an EMBL/GenBank/DDBJ whole genome shotgun (WGS) entry which is preliminary data.</text>
</comment>
<feature type="transmembrane region" description="Helical" evidence="8">
    <location>
        <begin position="203"/>
        <end position="222"/>
    </location>
</feature>
<evidence type="ECO:0000256" key="4">
    <source>
        <dbReference type="ARBA" id="ARBA00022475"/>
    </source>
</evidence>
<dbReference type="GO" id="GO:0055085">
    <property type="term" value="P:transmembrane transport"/>
    <property type="evidence" value="ECO:0007669"/>
    <property type="project" value="InterPro"/>
</dbReference>
<feature type="transmembrane region" description="Helical" evidence="8">
    <location>
        <begin position="36"/>
        <end position="55"/>
    </location>
</feature>
<feature type="transmembrane region" description="Helical" evidence="8">
    <location>
        <begin position="67"/>
        <end position="91"/>
    </location>
</feature>
<keyword evidence="7 8" id="KW-0472">Membrane</keyword>
<accession>A0A9D1WH91</accession>
<dbReference type="GO" id="GO:0005886">
    <property type="term" value="C:plasma membrane"/>
    <property type="evidence" value="ECO:0007669"/>
    <property type="project" value="UniProtKB-SubCell"/>
</dbReference>
<keyword evidence="4" id="KW-1003">Cell membrane</keyword>
<reference evidence="9" key="2">
    <citation type="submission" date="2021-04" db="EMBL/GenBank/DDBJ databases">
        <authorList>
            <person name="Gilroy R."/>
        </authorList>
    </citation>
    <scope>NUCLEOTIDE SEQUENCE</scope>
    <source>
        <strain evidence="9">ChiSjej1B19-8411</strain>
    </source>
</reference>
<feature type="transmembrane region" description="Helical" evidence="8">
    <location>
        <begin position="295"/>
        <end position="313"/>
    </location>
</feature>
<evidence type="ECO:0000256" key="8">
    <source>
        <dbReference type="SAM" id="Phobius"/>
    </source>
</evidence>
<dbReference type="InterPro" id="IPR004776">
    <property type="entry name" value="Mem_transp_PIN-like"/>
</dbReference>
<keyword evidence="6 8" id="KW-1133">Transmembrane helix</keyword>
<name>A0A9D1WH91_9FIRM</name>
<dbReference type="Pfam" id="PF03547">
    <property type="entry name" value="Mem_trans"/>
    <property type="match status" value="1"/>
</dbReference>
<gene>
    <name evidence="9" type="ORF">IAA45_05375</name>
</gene>
<dbReference type="PANTHER" id="PTHR36838">
    <property type="entry name" value="AUXIN EFFLUX CARRIER FAMILY PROTEIN"/>
    <property type="match status" value="1"/>
</dbReference>
<organism evidence="9 10">
    <name type="scientific">Candidatus Blautia gallistercoris</name>
    <dbReference type="NCBI Taxonomy" id="2838490"/>
    <lineage>
        <taxon>Bacteria</taxon>
        <taxon>Bacillati</taxon>
        <taxon>Bacillota</taxon>
        <taxon>Clostridia</taxon>
        <taxon>Lachnospirales</taxon>
        <taxon>Lachnospiraceae</taxon>
        <taxon>Blautia</taxon>
    </lineage>
</organism>
<feature type="transmembrane region" description="Helical" evidence="8">
    <location>
        <begin position="261"/>
        <end position="283"/>
    </location>
</feature>
<comment type="subcellular location">
    <subcellularLocation>
        <location evidence="1">Cell membrane</location>
        <topology evidence="1">Multi-pass membrane protein</topology>
    </subcellularLocation>
</comment>
<evidence type="ECO:0000256" key="2">
    <source>
        <dbReference type="ARBA" id="ARBA00010145"/>
    </source>
</evidence>
<dbReference type="EMBL" id="DXEX01000121">
    <property type="protein sequence ID" value="HIX59131.1"/>
    <property type="molecule type" value="Genomic_DNA"/>
</dbReference>
<sequence>METGIIFGQMLVLLVMMVIGYYVYKKEWIDKKAAKQLSGLVVNVFNPVLVLNGVIGQNAGGSGEKLMLNLGLVFLYFAVLILFSFLMPVLLRTEKKLKTTVRLMTVFANVGFMGIPVVQSIYGEEAIIYVAFYILVYNLLLYTYGIRMAEKSALEYRGVEASGSWKENLKRMWNPGVIAALLAVVVFAADLSVPGPVETFCGYMGNATVPLSMILIGISLAQEDLKKIFADIRIYLFILLRMIALPAVMALLLKPLIPDPVILGVFVLEIGMPVGSVAAMLIQEKGGDDQYCTKGIVMSTLCSILTIPIISIFL</sequence>
<dbReference type="PANTHER" id="PTHR36838:SF1">
    <property type="entry name" value="SLR1864 PROTEIN"/>
    <property type="match status" value="1"/>
</dbReference>